<evidence type="ECO:0000256" key="4">
    <source>
        <dbReference type="ARBA" id="ARBA00023015"/>
    </source>
</evidence>
<dbReference type="AlphaFoldDB" id="A0AAV8ADS0"/>
<feature type="repeat" description="WD" evidence="7">
    <location>
        <begin position="505"/>
        <end position="546"/>
    </location>
</feature>
<keyword evidence="5" id="KW-0804">Transcription</keyword>
<organism evidence="9 10">
    <name type="scientific">Anaeramoeba flamelloides</name>
    <dbReference type="NCBI Taxonomy" id="1746091"/>
    <lineage>
        <taxon>Eukaryota</taxon>
        <taxon>Metamonada</taxon>
        <taxon>Anaeramoebidae</taxon>
        <taxon>Anaeramoeba</taxon>
    </lineage>
</organism>
<accession>A0AAV8ADS0</accession>
<evidence type="ECO:0000313" key="10">
    <source>
        <dbReference type="Proteomes" id="UP001146793"/>
    </source>
</evidence>
<dbReference type="GO" id="GO:0000118">
    <property type="term" value="C:histone deacetylase complex"/>
    <property type="evidence" value="ECO:0007669"/>
    <property type="project" value="TreeGrafter"/>
</dbReference>
<evidence type="ECO:0000256" key="7">
    <source>
        <dbReference type="PROSITE-ProRule" id="PRU00221"/>
    </source>
</evidence>
<dbReference type="InterPro" id="IPR019775">
    <property type="entry name" value="WD40_repeat_CS"/>
</dbReference>
<dbReference type="PROSITE" id="PS50896">
    <property type="entry name" value="LISH"/>
    <property type="match status" value="1"/>
</dbReference>
<feature type="region of interest" description="Disordered" evidence="8">
    <location>
        <begin position="245"/>
        <end position="313"/>
    </location>
</feature>
<dbReference type="InterPro" id="IPR001680">
    <property type="entry name" value="WD40_rpt"/>
</dbReference>
<dbReference type="EMBL" id="JANTQA010000012">
    <property type="protein sequence ID" value="KAJ3450952.1"/>
    <property type="molecule type" value="Genomic_DNA"/>
</dbReference>
<dbReference type="Gene3D" id="1.20.960.30">
    <property type="match status" value="1"/>
</dbReference>
<evidence type="ECO:0000256" key="1">
    <source>
        <dbReference type="ARBA" id="ARBA00004123"/>
    </source>
</evidence>
<dbReference type="InterPro" id="IPR036322">
    <property type="entry name" value="WD40_repeat_dom_sf"/>
</dbReference>
<dbReference type="PANTHER" id="PTHR22846:SF2">
    <property type="entry name" value="F-BOX-LIKE_WD REPEAT-CONTAINING PROTEIN EBI"/>
    <property type="match status" value="1"/>
</dbReference>
<evidence type="ECO:0000313" key="9">
    <source>
        <dbReference type="EMBL" id="KAJ3450952.1"/>
    </source>
</evidence>
<dbReference type="GO" id="GO:0003714">
    <property type="term" value="F:transcription corepressor activity"/>
    <property type="evidence" value="ECO:0007669"/>
    <property type="project" value="InterPro"/>
</dbReference>
<dbReference type="Pfam" id="PF00400">
    <property type="entry name" value="WD40"/>
    <property type="match status" value="8"/>
</dbReference>
<dbReference type="PROSITE" id="PS50082">
    <property type="entry name" value="WD_REPEATS_2"/>
    <property type="match status" value="6"/>
</dbReference>
<name>A0AAV8ADS0_9EUKA</name>
<keyword evidence="6" id="KW-0539">Nucleus</keyword>
<dbReference type="InterPro" id="IPR006594">
    <property type="entry name" value="LisH"/>
</dbReference>
<dbReference type="FunFam" id="2.130.10.10:FF:000218">
    <property type="entry name" value="WD40 repeat-containing protein HOS15"/>
    <property type="match status" value="1"/>
</dbReference>
<dbReference type="Gene3D" id="2.130.10.10">
    <property type="entry name" value="YVTN repeat-like/Quinoprotein amine dehydrogenase"/>
    <property type="match status" value="1"/>
</dbReference>
<dbReference type="PROSITE" id="PS50294">
    <property type="entry name" value="WD_REPEATS_REGION"/>
    <property type="match status" value="5"/>
</dbReference>
<reference evidence="9" key="1">
    <citation type="submission" date="2022-08" db="EMBL/GenBank/DDBJ databases">
        <title>Novel sulphate-reducing endosymbionts in the free-living metamonad Anaeramoeba.</title>
        <authorList>
            <person name="Jerlstrom-Hultqvist J."/>
            <person name="Cepicka I."/>
            <person name="Gallot-Lavallee L."/>
            <person name="Salas-Leiva D."/>
            <person name="Curtis B.A."/>
            <person name="Zahonova K."/>
            <person name="Pipaliya S."/>
            <person name="Dacks J."/>
            <person name="Roger A.J."/>
        </authorList>
    </citation>
    <scope>NUCLEOTIDE SEQUENCE</scope>
    <source>
        <strain evidence="9">Busselton2</strain>
    </source>
</reference>
<evidence type="ECO:0000256" key="6">
    <source>
        <dbReference type="ARBA" id="ARBA00023242"/>
    </source>
</evidence>
<dbReference type="SMART" id="SM00320">
    <property type="entry name" value="WD40"/>
    <property type="match status" value="8"/>
</dbReference>
<dbReference type="SMART" id="SM00667">
    <property type="entry name" value="LisH"/>
    <property type="match status" value="1"/>
</dbReference>
<keyword evidence="2 7" id="KW-0853">WD repeat</keyword>
<dbReference type="PROSITE" id="PS00678">
    <property type="entry name" value="WD_REPEATS_1"/>
    <property type="match status" value="4"/>
</dbReference>
<evidence type="ECO:0000256" key="5">
    <source>
        <dbReference type="ARBA" id="ARBA00023163"/>
    </source>
</evidence>
<dbReference type="PRINTS" id="PR00320">
    <property type="entry name" value="GPROTEINBRPT"/>
</dbReference>
<feature type="repeat" description="WD" evidence="7">
    <location>
        <begin position="323"/>
        <end position="364"/>
    </location>
</feature>
<feature type="repeat" description="WD" evidence="7">
    <location>
        <begin position="422"/>
        <end position="463"/>
    </location>
</feature>
<keyword evidence="4" id="KW-0805">Transcription regulation</keyword>
<feature type="region of interest" description="Disordered" evidence="8">
    <location>
        <begin position="1"/>
        <end position="20"/>
    </location>
</feature>
<evidence type="ECO:0000256" key="8">
    <source>
        <dbReference type="SAM" id="MobiDB-lite"/>
    </source>
</evidence>
<protein>
    <submittedName>
        <fullName evidence="9">Wd40 repeat protein</fullName>
    </submittedName>
</protein>
<dbReference type="InterPro" id="IPR015943">
    <property type="entry name" value="WD40/YVTN_repeat-like_dom_sf"/>
</dbReference>
<feature type="repeat" description="WD" evidence="7">
    <location>
        <begin position="598"/>
        <end position="639"/>
    </location>
</feature>
<dbReference type="Proteomes" id="UP001146793">
    <property type="component" value="Unassembled WGS sequence"/>
</dbReference>
<dbReference type="InterPro" id="IPR020472">
    <property type="entry name" value="WD40_PAC1"/>
</dbReference>
<feature type="compositionally biased region" description="Basic and acidic residues" evidence="8">
    <location>
        <begin position="246"/>
        <end position="313"/>
    </location>
</feature>
<evidence type="ECO:0000256" key="3">
    <source>
        <dbReference type="ARBA" id="ARBA00022737"/>
    </source>
</evidence>
<feature type="repeat" description="WD" evidence="7">
    <location>
        <begin position="381"/>
        <end position="413"/>
    </location>
</feature>
<comment type="subcellular location">
    <subcellularLocation>
        <location evidence="1">Nucleus</location>
    </subcellularLocation>
</comment>
<dbReference type="Pfam" id="PF08513">
    <property type="entry name" value="LisH"/>
    <property type="match status" value="1"/>
</dbReference>
<sequence>MTYNQQNNNSYYPQTNRGGYYEQESQDQYSTIMRGNVVLTNSPISTTNSSKGIEQNVRNINSNSVLPNNNPRGRNFQIGGLDRTMQTSTERTTQGKSDLNNEKAINDLTETQMGDNWKNMEGETQNPQTIQTEKDVLQNSGLNPQEFLQTFVPSFEMQRTLNRDRVNYFVYRYLHEQGYKHTAFMFLNESASKTSVMELLSSETPPNELISLLQSGSQYTEIENSLSNRLSKEEIEKLDQQLQMLKNEENKNNKEKEEEKDKDKEIEQEQKDENEIEKQKEKGNEIAIEKVDEKEQEQGNEKEKEKKETDNQKSIKIQHEYHLKGHSSDVSVLCWSTVDDFLATGSSDCTAKIWNLSNTIQIETNEPIIIDECISLDHRKQAEQKYDVTSLDWRKDGKFLATASYDGKGKVWSSDGILQGEFYGHDKPIFSIRWNESGKNLLTCSFDKTAIIWDANTREELQRFMFHSSPVLDIDWMDNTTFASCGSDNNIYVCRFGETQPIATFLGHTRDVNSITWSPNKKLLASASDDQTSKIWDLSKTTPVLSLEDHKEIVYNVKWSNTGEGSNNPNLPLLLATASYDKTVRLWDIESGKCKHILEKHQGPVYPISFSPDGKYIASGSLDKHLYIWSVEQGELILSFQGQCEIADVCWNSNGTKIATSFSDGLILVLDLRIL</sequence>
<dbReference type="PANTHER" id="PTHR22846">
    <property type="entry name" value="WD40 REPEAT PROTEIN"/>
    <property type="match status" value="1"/>
</dbReference>
<comment type="caution">
    <text evidence="9">The sequence shown here is derived from an EMBL/GenBank/DDBJ whole genome shotgun (WGS) entry which is preliminary data.</text>
</comment>
<evidence type="ECO:0000256" key="2">
    <source>
        <dbReference type="ARBA" id="ARBA00022574"/>
    </source>
</evidence>
<gene>
    <name evidence="9" type="ORF">M0812_07147</name>
</gene>
<dbReference type="InterPro" id="IPR045183">
    <property type="entry name" value="Ebi-like"/>
</dbReference>
<dbReference type="SUPFAM" id="SSF50978">
    <property type="entry name" value="WD40 repeat-like"/>
    <property type="match status" value="1"/>
</dbReference>
<proteinExistence type="predicted"/>
<keyword evidence="3" id="KW-0677">Repeat</keyword>
<feature type="compositionally biased region" description="Low complexity" evidence="8">
    <location>
        <begin position="1"/>
        <end position="16"/>
    </location>
</feature>
<dbReference type="CDD" id="cd00200">
    <property type="entry name" value="WD40"/>
    <property type="match status" value="1"/>
</dbReference>
<feature type="repeat" description="WD" evidence="7">
    <location>
        <begin position="547"/>
        <end position="597"/>
    </location>
</feature>
<dbReference type="GO" id="GO:0006357">
    <property type="term" value="P:regulation of transcription by RNA polymerase II"/>
    <property type="evidence" value="ECO:0007669"/>
    <property type="project" value="TreeGrafter"/>
</dbReference>